<name>A0A4R1R3C4_HYDET</name>
<evidence type="ECO:0000256" key="5">
    <source>
        <dbReference type="ARBA" id="ARBA00023136"/>
    </source>
</evidence>
<keyword evidence="4 6" id="KW-1133">Transmembrane helix</keyword>
<feature type="transmembrane region" description="Helical" evidence="6">
    <location>
        <begin position="356"/>
        <end position="377"/>
    </location>
</feature>
<evidence type="ECO:0000313" key="10">
    <source>
        <dbReference type="Proteomes" id="UP000295008"/>
    </source>
</evidence>
<evidence type="ECO:0000313" key="9">
    <source>
        <dbReference type="EMBL" id="TCL59812.1"/>
    </source>
</evidence>
<feature type="transmembrane region" description="Helical" evidence="6">
    <location>
        <begin position="268"/>
        <end position="289"/>
    </location>
</feature>
<dbReference type="PANTHER" id="PTHR30287">
    <property type="entry name" value="MEMBRANE COMPONENT OF PREDICTED ABC SUPERFAMILY METABOLITE UPTAKE TRANSPORTER"/>
    <property type="match status" value="1"/>
</dbReference>
<keyword evidence="10" id="KW-1185">Reference proteome</keyword>
<dbReference type="InterPro" id="IPR025857">
    <property type="entry name" value="MacB_PCD"/>
</dbReference>
<organism evidence="9 10">
    <name type="scientific">Hydrogenispora ethanolica</name>
    <dbReference type="NCBI Taxonomy" id="1082276"/>
    <lineage>
        <taxon>Bacteria</taxon>
        <taxon>Bacillati</taxon>
        <taxon>Bacillota</taxon>
        <taxon>Hydrogenispora</taxon>
    </lineage>
</organism>
<dbReference type="RefSeq" id="WP_165908227.1">
    <property type="nucleotide sequence ID" value="NZ_SLUN01000037.1"/>
</dbReference>
<comment type="subcellular location">
    <subcellularLocation>
        <location evidence="1">Cell membrane</location>
        <topology evidence="1">Multi-pass membrane protein</topology>
    </subcellularLocation>
</comment>
<feature type="transmembrane region" description="Helical" evidence="6">
    <location>
        <begin position="660"/>
        <end position="681"/>
    </location>
</feature>
<sequence length="791" mass="88158">MGLLFKKLWRDVKEAKGQFVSILVVIVIGVLFYTSLNSTLRNLRFTSERYFTAYRLADLWISFQKAPENVAGRIRSLPGVKLASGRVVKDQQIEIAGHDAIIRIITLPDRRSEVVNDVMLKAGRYFSEGESNQCLVSEAFFRAQRLRFGSYLEPIINGNRVKLKVIGVVKSPEYVYELRDGSEMIPDPDRFGIVYLKQSYGQAMLDFNGSLNEVSVLLKDGVDPEPVRRKLEKTLERYGLIETTLKKDQLSYNTFSGEIEQLTALSGVFPMIFLLVAAAIIYITMTRIIENQRLQIGTMKALGYGNGAIMVHYLSYAVLVGLAGSILGSGAGIYLGGLLMQVYNEVYQLPLEQMKIHYDLILPASLLTLCFCLLAGYNSCKNELKLPPAESMRPKAPKSGTKTWIERIGPLWRNFSFSWKIILRNLFRYKRRALLTSIGIICATALLLTAVGLNDSIGFLVDQQYSTIQRYDLKATFDTMLAPAELSYIRSLPHVTRMEPVTEIGVEIRHGWRTKKAGLTGLIRDSRLYRVVDRSGAPVTIPAGGVLIPEKLGQILGAGLGDVVQLRPLWPGRNEERYQKEVWIKGVVSQYVGQSVYSLPDFCGRLLEEDQIANGVMLQLDHPGEQAKVIAKLKEMPTVAAIQSRSDAVANLQEALQQSAFSIGFMILASGALAFAVIYNITTINIFERRRELATLKVLGFTNPEMRQLIFNENLIITALAAGAGLLLGRSLLNWIVVESATDNMSFPAILNQSSYLVALVLIFAFTVSANLILMRKVHAVNMVEALKSSE</sequence>
<dbReference type="Proteomes" id="UP000295008">
    <property type="component" value="Unassembled WGS sequence"/>
</dbReference>
<comment type="caution">
    <text evidence="9">The sequence shown here is derived from an EMBL/GenBank/DDBJ whole genome shotgun (WGS) entry which is preliminary data.</text>
</comment>
<evidence type="ECO:0000256" key="4">
    <source>
        <dbReference type="ARBA" id="ARBA00022989"/>
    </source>
</evidence>
<protein>
    <submittedName>
        <fullName evidence="9">Putative ABC transport system permease protein</fullName>
    </submittedName>
</protein>
<dbReference type="GO" id="GO:0005886">
    <property type="term" value="C:plasma membrane"/>
    <property type="evidence" value="ECO:0007669"/>
    <property type="project" value="UniProtKB-SubCell"/>
</dbReference>
<evidence type="ECO:0000256" key="1">
    <source>
        <dbReference type="ARBA" id="ARBA00004651"/>
    </source>
</evidence>
<feature type="transmembrane region" description="Helical" evidence="6">
    <location>
        <begin position="310"/>
        <end position="336"/>
    </location>
</feature>
<dbReference type="EMBL" id="SLUN01000037">
    <property type="protein sequence ID" value="TCL59812.1"/>
    <property type="molecule type" value="Genomic_DNA"/>
</dbReference>
<evidence type="ECO:0000256" key="2">
    <source>
        <dbReference type="ARBA" id="ARBA00022475"/>
    </source>
</evidence>
<dbReference type="InterPro" id="IPR038766">
    <property type="entry name" value="Membrane_comp_ABC_pdt"/>
</dbReference>
<evidence type="ECO:0000256" key="3">
    <source>
        <dbReference type="ARBA" id="ARBA00022692"/>
    </source>
</evidence>
<feature type="domain" description="ABC3 transporter permease C-terminal" evidence="7">
    <location>
        <begin position="665"/>
        <end position="777"/>
    </location>
</feature>
<keyword evidence="5 6" id="KW-0472">Membrane</keyword>
<gene>
    <name evidence="9" type="ORF">EDC14_103749</name>
</gene>
<feature type="transmembrane region" description="Helical" evidence="6">
    <location>
        <begin position="756"/>
        <end position="774"/>
    </location>
</feature>
<evidence type="ECO:0000259" key="7">
    <source>
        <dbReference type="Pfam" id="PF02687"/>
    </source>
</evidence>
<keyword evidence="2" id="KW-1003">Cell membrane</keyword>
<dbReference type="InterPro" id="IPR003838">
    <property type="entry name" value="ABC3_permease_C"/>
</dbReference>
<evidence type="ECO:0000256" key="6">
    <source>
        <dbReference type="SAM" id="Phobius"/>
    </source>
</evidence>
<dbReference type="PANTHER" id="PTHR30287:SF1">
    <property type="entry name" value="INNER MEMBRANE PROTEIN"/>
    <property type="match status" value="1"/>
</dbReference>
<dbReference type="Pfam" id="PF12704">
    <property type="entry name" value="MacB_PCD"/>
    <property type="match status" value="1"/>
</dbReference>
<feature type="transmembrane region" description="Helical" evidence="6">
    <location>
        <begin position="715"/>
        <end position="736"/>
    </location>
</feature>
<feature type="domain" description="MacB-like periplasmic core" evidence="8">
    <location>
        <begin position="24"/>
        <end position="233"/>
    </location>
</feature>
<feature type="transmembrane region" description="Helical" evidence="6">
    <location>
        <begin position="433"/>
        <end position="453"/>
    </location>
</feature>
<dbReference type="Pfam" id="PF02687">
    <property type="entry name" value="FtsX"/>
    <property type="match status" value="2"/>
</dbReference>
<accession>A0A4R1R3C4</accession>
<proteinExistence type="predicted"/>
<evidence type="ECO:0000259" key="8">
    <source>
        <dbReference type="Pfam" id="PF12704"/>
    </source>
</evidence>
<feature type="transmembrane region" description="Helical" evidence="6">
    <location>
        <begin position="20"/>
        <end position="36"/>
    </location>
</feature>
<dbReference type="AlphaFoldDB" id="A0A4R1R3C4"/>
<keyword evidence="3 6" id="KW-0812">Transmembrane</keyword>
<reference evidence="9 10" key="1">
    <citation type="submission" date="2019-03" db="EMBL/GenBank/DDBJ databases">
        <title>Genomic Encyclopedia of Type Strains, Phase IV (KMG-IV): sequencing the most valuable type-strain genomes for metagenomic binning, comparative biology and taxonomic classification.</title>
        <authorList>
            <person name="Goeker M."/>
        </authorList>
    </citation>
    <scope>NUCLEOTIDE SEQUENCE [LARGE SCALE GENOMIC DNA]</scope>
    <source>
        <strain evidence="9 10">LX-B</strain>
    </source>
</reference>
<feature type="domain" description="ABC3 transporter permease C-terminal" evidence="7">
    <location>
        <begin position="268"/>
        <end position="376"/>
    </location>
</feature>